<evidence type="ECO:0000256" key="1">
    <source>
        <dbReference type="SAM" id="Phobius"/>
    </source>
</evidence>
<accession>A0A2N0BQB7</accession>
<gene>
    <name evidence="2" type="ORF">CH379_014515</name>
    <name evidence="3" type="ORF">CH379_15860</name>
</gene>
<protein>
    <recommendedName>
        <fullName evidence="5">Band 7 domain-containing protein</fullName>
    </recommendedName>
</protein>
<evidence type="ECO:0000313" key="2">
    <source>
        <dbReference type="EMBL" id="MDV6236839.1"/>
    </source>
</evidence>
<name>A0A2N0BQB7_9LEPT</name>
<feature type="transmembrane region" description="Helical" evidence="1">
    <location>
        <begin position="7"/>
        <end position="27"/>
    </location>
</feature>
<dbReference type="AlphaFoldDB" id="A0A2N0BQB7"/>
<dbReference type="EMBL" id="NPEF01000193">
    <property type="protein sequence ID" value="PJZ91941.1"/>
    <property type="molecule type" value="Genomic_DNA"/>
</dbReference>
<evidence type="ECO:0000313" key="3">
    <source>
        <dbReference type="EMBL" id="PJZ91941.1"/>
    </source>
</evidence>
<keyword evidence="1" id="KW-1133">Transmembrane helix</keyword>
<evidence type="ECO:0008006" key="5">
    <source>
        <dbReference type="Google" id="ProtNLM"/>
    </source>
</evidence>
<organism evidence="3">
    <name type="scientific">Leptospira ellisii</name>
    <dbReference type="NCBI Taxonomy" id="2023197"/>
    <lineage>
        <taxon>Bacteria</taxon>
        <taxon>Pseudomonadati</taxon>
        <taxon>Spirochaetota</taxon>
        <taxon>Spirochaetia</taxon>
        <taxon>Leptospirales</taxon>
        <taxon>Leptospiraceae</taxon>
        <taxon>Leptospira</taxon>
    </lineage>
</organism>
<accession>A0A2N0B5X0</accession>
<evidence type="ECO:0000313" key="4">
    <source>
        <dbReference type="Proteomes" id="UP000232122"/>
    </source>
</evidence>
<dbReference type="EMBL" id="NPEF02000017">
    <property type="protein sequence ID" value="MDV6236839.1"/>
    <property type="molecule type" value="Genomic_DNA"/>
</dbReference>
<proteinExistence type="predicted"/>
<dbReference type="Proteomes" id="UP000232122">
    <property type="component" value="Unassembled WGS sequence"/>
</dbReference>
<keyword evidence="1" id="KW-0812">Transmembrane</keyword>
<comment type="caution">
    <text evidence="3">The sequence shown here is derived from an EMBL/GenBank/DDBJ whole genome shotgun (WGS) entry which is preliminary data.</text>
</comment>
<reference evidence="3" key="1">
    <citation type="submission" date="2017-07" db="EMBL/GenBank/DDBJ databases">
        <title>Leptospira spp. isolated from tropical soils.</title>
        <authorList>
            <person name="Thibeaux R."/>
            <person name="Iraola G."/>
            <person name="Ferres I."/>
            <person name="Bierque E."/>
            <person name="Girault D."/>
            <person name="Soupe-Gilbert M.-E."/>
            <person name="Picardeau M."/>
            <person name="Goarant C."/>
        </authorList>
    </citation>
    <scope>NUCLEOTIDE SEQUENCE [LARGE SCALE GENOMIC DNA]</scope>
    <source>
        <strain evidence="3">ATI7-C-A5</strain>
    </source>
</reference>
<reference evidence="2" key="3">
    <citation type="submission" date="2023-10" db="EMBL/GenBank/DDBJ databases">
        <authorList>
            <person name="Picardeau M."/>
            <person name="Thibeaux R."/>
        </authorList>
    </citation>
    <scope>NUCLEOTIDE SEQUENCE</scope>
    <source>
        <strain evidence="2">ATI7-C-A5</strain>
    </source>
</reference>
<dbReference type="OrthoDB" id="339512at2"/>
<keyword evidence="1" id="KW-0472">Membrane</keyword>
<keyword evidence="4" id="KW-1185">Reference proteome</keyword>
<sequence>MRFWSKLFWILIPGLLAALLYFCVFPLKEGESLLVVDGSEEILEYTSGPGYVFEWKTLFPWKYGVTRFPISSRVSQIVSNVDLASGLFPESSSEGKARIQLEIRYSLDPNLVPRFLDASGVRDEEVSKYIGKIVYSILRKKTDEYLSNPGTLKQNLLSYLSYDFSKELIAEEPSFKNATVRVSDLQVPDPALISGIFRNQNLLLQRKLELVAALSKAEAIKIEEEAKTTAMLRRLERTKDFAVKNPDMREFLLYESLSENVEVILLPSEMILGEIPSSKRKKNGAVKKPKEVE</sequence>
<reference evidence="2 4" key="2">
    <citation type="journal article" date="2018" name="Microb. Genom.">
        <title>Deciphering the unexplored Leptospira diversity from soils uncovers genomic evolution to virulence.</title>
        <authorList>
            <person name="Thibeaux R."/>
            <person name="Iraola G."/>
            <person name="Ferres I."/>
            <person name="Bierque E."/>
            <person name="Girault D."/>
            <person name="Soupe-Gilbert M.E."/>
            <person name="Picardeau M."/>
            <person name="Goarant C."/>
        </authorList>
    </citation>
    <scope>NUCLEOTIDE SEQUENCE [LARGE SCALE GENOMIC DNA]</scope>
    <source>
        <strain evidence="2 4">ATI7-C-A5</strain>
    </source>
</reference>
<dbReference type="RefSeq" id="WP_100745418.1">
    <property type="nucleotide sequence ID" value="NZ_NPEF02000017.1"/>
</dbReference>